<dbReference type="InterPro" id="IPR036412">
    <property type="entry name" value="HAD-like_sf"/>
</dbReference>
<evidence type="ECO:0000313" key="3">
    <source>
        <dbReference type="Proteomes" id="UP000187209"/>
    </source>
</evidence>
<dbReference type="Gene3D" id="3.40.50.1000">
    <property type="entry name" value="HAD superfamily/HAD-like"/>
    <property type="match status" value="1"/>
</dbReference>
<dbReference type="InterPro" id="IPR004274">
    <property type="entry name" value="FCP1_dom"/>
</dbReference>
<sequence>MARPLPKLLLIINPEGTLVRTKYQEVMTLKETSSTKCMEKRPNIEEFLRFLFIRNKLFFKVGVWTSLSISETEAISRETFSSFEKSLLFKYASPNQNEPRDLQRAWHNFPEFSQANTIYIDTTDTSLIQKDNILAFPPFQQDECLKYFPDYLKFFSFNYQRKKNANLLDFMKRINFKDFFRERSMPEAKEPKGESSRFW</sequence>
<accession>A0A1R2B2T9</accession>
<dbReference type="InterPro" id="IPR023214">
    <property type="entry name" value="HAD_sf"/>
</dbReference>
<evidence type="ECO:0000313" key="2">
    <source>
        <dbReference type="EMBL" id="OMJ71101.1"/>
    </source>
</evidence>
<evidence type="ECO:0000259" key="1">
    <source>
        <dbReference type="Pfam" id="PF03031"/>
    </source>
</evidence>
<dbReference type="Pfam" id="PF03031">
    <property type="entry name" value="NIF"/>
    <property type="match status" value="1"/>
</dbReference>
<proteinExistence type="predicted"/>
<protein>
    <recommendedName>
        <fullName evidence="1">FCP1 homology domain-containing protein</fullName>
    </recommendedName>
</protein>
<dbReference type="EMBL" id="MPUH01001023">
    <property type="protein sequence ID" value="OMJ71101.1"/>
    <property type="molecule type" value="Genomic_DNA"/>
</dbReference>
<feature type="domain" description="FCP1 homology" evidence="1">
    <location>
        <begin position="9"/>
        <end position="156"/>
    </location>
</feature>
<dbReference type="OrthoDB" id="10481098at2759"/>
<gene>
    <name evidence="2" type="ORF">SteCoe_30779</name>
</gene>
<reference evidence="2 3" key="1">
    <citation type="submission" date="2016-11" db="EMBL/GenBank/DDBJ databases">
        <title>The macronuclear genome of Stentor coeruleus: a giant cell with tiny introns.</title>
        <authorList>
            <person name="Slabodnick M."/>
            <person name="Ruby J.G."/>
            <person name="Reiff S.B."/>
            <person name="Swart E.C."/>
            <person name="Gosai S."/>
            <person name="Prabakaran S."/>
            <person name="Witkowska E."/>
            <person name="Larue G.E."/>
            <person name="Fisher S."/>
            <person name="Freeman R.M."/>
            <person name="Gunawardena J."/>
            <person name="Chu W."/>
            <person name="Stover N.A."/>
            <person name="Gregory B.D."/>
            <person name="Nowacki M."/>
            <person name="Derisi J."/>
            <person name="Roy S.W."/>
            <person name="Marshall W.F."/>
            <person name="Sood P."/>
        </authorList>
    </citation>
    <scope>NUCLEOTIDE SEQUENCE [LARGE SCALE GENOMIC DNA]</scope>
    <source>
        <strain evidence="2">WM001</strain>
    </source>
</reference>
<keyword evidence="3" id="KW-1185">Reference proteome</keyword>
<dbReference type="AlphaFoldDB" id="A0A1R2B2T9"/>
<dbReference type="Proteomes" id="UP000187209">
    <property type="component" value="Unassembled WGS sequence"/>
</dbReference>
<organism evidence="2 3">
    <name type="scientific">Stentor coeruleus</name>
    <dbReference type="NCBI Taxonomy" id="5963"/>
    <lineage>
        <taxon>Eukaryota</taxon>
        <taxon>Sar</taxon>
        <taxon>Alveolata</taxon>
        <taxon>Ciliophora</taxon>
        <taxon>Postciliodesmatophora</taxon>
        <taxon>Heterotrichea</taxon>
        <taxon>Heterotrichida</taxon>
        <taxon>Stentoridae</taxon>
        <taxon>Stentor</taxon>
    </lineage>
</organism>
<comment type="caution">
    <text evidence="2">The sequence shown here is derived from an EMBL/GenBank/DDBJ whole genome shotgun (WGS) entry which is preliminary data.</text>
</comment>
<name>A0A1R2B2T9_9CILI</name>
<dbReference type="SUPFAM" id="SSF56784">
    <property type="entry name" value="HAD-like"/>
    <property type="match status" value="1"/>
</dbReference>